<dbReference type="GO" id="GO:0015562">
    <property type="term" value="F:efflux transmembrane transporter activity"/>
    <property type="evidence" value="ECO:0007669"/>
    <property type="project" value="TreeGrafter"/>
</dbReference>
<dbReference type="Proteomes" id="UP000004095">
    <property type="component" value="Unassembled WGS sequence"/>
</dbReference>
<comment type="similarity">
    <text evidence="1">Belongs to the membrane fusion protein (MFP) (TC 8.A.1) family.</text>
</comment>
<evidence type="ECO:0000256" key="2">
    <source>
        <dbReference type="SAM" id="Phobius"/>
    </source>
</evidence>
<dbReference type="Pfam" id="PF25967">
    <property type="entry name" value="RND-MFP_C"/>
    <property type="match status" value="1"/>
</dbReference>
<keyword evidence="2" id="KW-0472">Membrane</keyword>
<keyword evidence="2" id="KW-0812">Transmembrane</keyword>
<keyword evidence="2" id="KW-1133">Transmembrane helix</keyword>
<evidence type="ECO:0000259" key="3">
    <source>
        <dbReference type="Pfam" id="PF25967"/>
    </source>
</evidence>
<keyword evidence="5" id="KW-1185">Reference proteome</keyword>
<comment type="caution">
    <text evidence="4">The sequence shown here is derived from an EMBL/GenBank/DDBJ whole genome shotgun (WGS) entry which is preliminary data.</text>
</comment>
<protein>
    <submittedName>
        <fullName evidence="4">ABC transporter permease</fullName>
    </submittedName>
</protein>
<dbReference type="InterPro" id="IPR006143">
    <property type="entry name" value="RND_pump_MFP"/>
</dbReference>
<dbReference type="eggNOG" id="COG0845">
    <property type="taxonomic scope" value="Bacteria"/>
</dbReference>
<dbReference type="EMBL" id="AAWS01000017">
    <property type="protein sequence ID" value="EAY28154.1"/>
    <property type="molecule type" value="Genomic_DNA"/>
</dbReference>
<reference evidence="4 5" key="1">
    <citation type="submission" date="2007-01" db="EMBL/GenBank/DDBJ databases">
        <authorList>
            <person name="Haygood M."/>
            <person name="Podell S."/>
            <person name="Anderson C."/>
            <person name="Hopkinson B."/>
            <person name="Roe K."/>
            <person name="Barbeau K."/>
            <person name="Gaasterland T."/>
            <person name="Ferriera S."/>
            <person name="Johnson J."/>
            <person name="Kravitz S."/>
            <person name="Beeson K."/>
            <person name="Sutton G."/>
            <person name="Rogers Y.-H."/>
            <person name="Friedman R."/>
            <person name="Frazier M."/>
            <person name="Venter J.C."/>
        </authorList>
    </citation>
    <scope>NUCLEOTIDE SEQUENCE [LARGE SCALE GENOMIC DNA]</scope>
    <source>
        <strain evidence="4 5">ATCC 23134</strain>
    </source>
</reference>
<dbReference type="Gene3D" id="2.40.420.20">
    <property type="match status" value="1"/>
</dbReference>
<dbReference type="Gene3D" id="2.40.30.170">
    <property type="match status" value="1"/>
</dbReference>
<name>A1ZMX3_MICM2</name>
<evidence type="ECO:0000313" key="4">
    <source>
        <dbReference type="EMBL" id="EAY28154.1"/>
    </source>
</evidence>
<sequence length="417" mass="47303">MDKVIQKKQWTLKKVFSLGGAGGLLLLLLIYSFFGNSSAKLNVSQGKITIASVQKANFQEFIVVDGVAQPIKTVFLDIIEGGRVEKIFVEDGYQVKKGDSILKFTNTALQIDFMNRESQLLDMINERQTTQINMRQNELQTLNELADIEYRLKQAKRNHRRDSQLIKGKAIAKQVYFTSKDNYDYQQRKFELAKRSIKQNTMLRAERLNQLDASIQRMQRNIGLSQRTLDNLYVIAPISGQLSTLKAEVGESKSPGENIGQIDNLDGYKINVGIDEHYISKVYTGLKGTFELEGKNYELVVKKVYPEVQSGEFKVDMEFLKTIPAKIRRGQTLQIKLQLSSSQQAVLIPRGGFYQATGGGWIFVVNPNGDKAVKRNIKLGRQNPHYYEVTQGLKLGEKVVVSSYEGYENIDQLVLQK</sequence>
<gene>
    <name evidence="4" type="ORF">M23134_03415</name>
</gene>
<proteinExistence type="inferred from homology"/>
<dbReference type="Gene3D" id="2.40.50.100">
    <property type="match status" value="1"/>
</dbReference>
<dbReference type="PANTHER" id="PTHR30469">
    <property type="entry name" value="MULTIDRUG RESISTANCE PROTEIN MDTA"/>
    <property type="match status" value="1"/>
</dbReference>
<accession>A1ZMX3</accession>
<feature type="domain" description="Multidrug resistance protein MdtA-like C-terminal permuted SH3" evidence="3">
    <location>
        <begin position="344"/>
        <end position="403"/>
    </location>
</feature>
<evidence type="ECO:0000313" key="5">
    <source>
        <dbReference type="Proteomes" id="UP000004095"/>
    </source>
</evidence>
<dbReference type="RefSeq" id="WP_002698278.1">
    <property type="nucleotide sequence ID" value="NZ_AAWS01000017.1"/>
</dbReference>
<dbReference type="OrthoDB" id="1957187at2"/>
<dbReference type="PANTHER" id="PTHR30469:SF33">
    <property type="entry name" value="SLR1207 PROTEIN"/>
    <property type="match status" value="1"/>
</dbReference>
<dbReference type="InterPro" id="IPR058627">
    <property type="entry name" value="MdtA-like_C"/>
</dbReference>
<feature type="transmembrane region" description="Helical" evidence="2">
    <location>
        <begin position="15"/>
        <end position="34"/>
    </location>
</feature>
<dbReference type="NCBIfam" id="TIGR01730">
    <property type="entry name" value="RND_mfp"/>
    <property type="match status" value="1"/>
</dbReference>
<dbReference type="SUPFAM" id="SSF111369">
    <property type="entry name" value="HlyD-like secretion proteins"/>
    <property type="match status" value="1"/>
</dbReference>
<dbReference type="GO" id="GO:1990281">
    <property type="term" value="C:efflux pump complex"/>
    <property type="evidence" value="ECO:0007669"/>
    <property type="project" value="TreeGrafter"/>
</dbReference>
<organism evidence="4 5">
    <name type="scientific">Microscilla marina ATCC 23134</name>
    <dbReference type="NCBI Taxonomy" id="313606"/>
    <lineage>
        <taxon>Bacteria</taxon>
        <taxon>Pseudomonadati</taxon>
        <taxon>Bacteroidota</taxon>
        <taxon>Cytophagia</taxon>
        <taxon>Cytophagales</taxon>
        <taxon>Microscillaceae</taxon>
        <taxon>Microscilla</taxon>
    </lineage>
</organism>
<dbReference type="Gene3D" id="1.10.287.470">
    <property type="entry name" value="Helix hairpin bin"/>
    <property type="match status" value="1"/>
</dbReference>
<evidence type="ECO:0000256" key="1">
    <source>
        <dbReference type="ARBA" id="ARBA00009477"/>
    </source>
</evidence>
<dbReference type="AlphaFoldDB" id="A1ZMX3"/>